<feature type="transmembrane region" description="Helical" evidence="7">
    <location>
        <begin position="273"/>
        <end position="298"/>
    </location>
</feature>
<feature type="transmembrane region" description="Helical" evidence="7">
    <location>
        <begin position="434"/>
        <end position="453"/>
    </location>
</feature>
<evidence type="ECO:0000256" key="2">
    <source>
        <dbReference type="ARBA" id="ARBA00006434"/>
    </source>
</evidence>
<dbReference type="Proteomes" id="UP001255246">
    <property type="component" value="Unassembled WGS sequence"/>
</dbReference>
<feature type="transmembrane region" description="Helical" evidence="7">
    <location>
        <begin position="157"/>
        <end position="176"/>
    </location>
</feature>
<evidence type="ECO:0000313" key="8">
    <source>
        <dbReference type="EMBL" id="MDT0607681.1"/>
    </source>
</evidence>
<sequence>MDLVVVGIYFVLVMVIALRGRQDKDATIDDYFLGSRNLRWYSIAFSTIATNVHGYQFLGMMGSAYLFGLAQANFEINAIQGLWMAAFIFVPLYLKDKVVTISQFIKNKLGKTVSLTYSIANIVMFAFLGIGIALMWGAYVAELVFQDELLFISSNRLTRLIVLIIFLGVFSAIYTYFGGLAAVVRTDILQFGILTLGGIMILWVSIKRLGGFEQLYEKTPDLMHLHLPIDHPQLPWLGMLGLFFLNINYWCANQSVIQRSLAARSLKDAQTGLMIGGVMKYLMALIVIIPGIALAGILGPEALANEPDQAFSYIVTNFLPTGLRGIMLCAIFASLMSTIDSVFNSLATLFSIDIYKGILKKDATDQQVVATGRKTILVGLFTGIITAVFLISYKISNAESAFTHALNDLRYIFNTGFVVIICVAVFLVFPKKKLALIGFMATLPVNLITRWLYPDMNYLIRALIIICIGILLVAVPTMAKNGFKPIHEYVQFGSKQVKWFGFGLLLSLLLCHIIFH</sequence>
<keyword evidence="5 7" id="KW-0472">Membrane</keyword>
<feature type="transmembrane region" description="Helical" evidence="7">
    <location>
        <begin position="188"/>
        <end position="206"/>
    </location>
</feature>
<feature type="transmembrane region" description="Helical" evidence="7">
    <location>
        <begin position="43"/>
        <end position="68"/>
    </location>
</feature>
<keyword evidence="9" id="KW-1185">Reference proteome</keyword>
<comment type="caution">
    <text evidence="8">The sequence shown here is derived from an EMBL/GenBank/DDBJ whole genome shotgun (WGS) entry which is preliminary data.</text>
</comment>
<dbReference type="NCBIfam" id="TIGR00813">
    <property type="entry name" value="sss"/>
    <property type="match status" value="1"/>
</dbReference>
<evidence type="ECO:0000313" key="9">
    <source>
        <dbReference type="Proteomes" id="UP001255246"/>
    </source>
</evidence>
<evidence type="ECO:0000256" key="3">
    <source>
        <dbReference type="ARBA" id="ARBA00022692"/>
    </source>
</evidence>
<feature type="transmembrane region" description="Helical" evidence="7">
    <location>
        <begin position="411"/>
        <end position="429"/>
    </location>
</feature>
<evidence type="ECO:0000256" key="5">
    <source>
        <dbReference type="ARBA" id="ARBA00023136"/>
    </source>
</evidence>
<organism evidence="8 9">
    <name type="scientific">Croceitalea rosinachiae</name>
    <dbReference type="NCBI Taxonomy" id="3075596"/>
    <lineage>
        <taxon>Bacteria</taxon>
        <taxon>Pseudomonadati</taxon>
        <taxon>Bacteroidota</taxon>
        <taxon>Flavobacteriia</taxon>
        <taxon>Flavobacteriales</taxon>
        <taxon>Flavobacteriaceae</taxon>
        <taxon>Croceitalea</taxon>
    </lineage>
</organism>
<dbReference type="Gene3D" id="1.20.1730.10">
    <property type="entry name" value="Sodium/glucose cotransporter"/>
    <property type="match status" value="1"/>
</dbReference>
<feature type="transmembrane region" description="Helical" evidence="7">
    <location>
        <begin position="74"/>
        <end position="94"/>
    </location>
</feature>
<dbReference type="PANTHER" id="PTHR11819">
    <property type="entry name" value="SOLUTE CARRIER FAMILY 5"/>
    <property type="match status" value="1"/>
</dbReference>
<dbReference type="PANTHER" id="PTHR11819:SF195">
    <property type="entry name" value="SODIUM_GLUCOSE COTRANSPORTER 4"/>
    <property type="match status" value="1"/>
</dbReference>
<feature type="transmembrane region" description="Helical" evidence="7">
    <location>
        <begin position="234"/>
        <end position="252"/>
    </location>
</feature>
<name>A0ABU3AFM3_9FLAO</name>
<gene>
    <name evidence="8" type="ORF">RM706_11590</name>
</gene>
<keyword evidence="4 7" id="KW-1133">Transmembrane helix</keyword>
<dbReference type="Pfam" id="PF00474">
    <property type="entry name" value="SSF"/>
    <property type="match status" value="1"/>
</dbReference>
<feature type="transmembrane region" description="Helical" evidence="7">
    <location>
        <begin position="6"/>
        <end position="22"/>
    </location>
</feature>
<dbReference type="RefSeq" id="WP_311351637.1">
    <property type="nucleotide sequence ID" value="NZ_JAVRHR010000002.1"/>
</dbReference>
<protein>
    <submittedName>
        <fullName evidence="8">Sodium/solute symporter</fullName>
    </submittedName>
</protein>
<evidence type="ECO:0000256" key="1">
    <source>
        <dbReference type="ARBA" id="ARBA00004141"/>
    </source>
</evidence>
<proteinExistence type="inferred from homology"/>
<feature type="transmembrane region" description="Helical" evidence="7">
    <location>
        <begin position="376"/>
        <end position="396"/>
    </location>
</feature>
<evidence type="ECO:0000256" key="6">
    <source>
        <dbReference type="RuleBase" id="RU362091"/>
    </source>
</evidence>
<reference evidence="8 9" key="1">
    <citation type="submission" date="2023-09" db="EMBL/GenBank/DDBJ databases">
        <authorList>
            <person name="Rey-Velasco X."/>
        </authorList>
    </citation>
    <scope>NUCLEOTIDE SEQUENCE [LARGE SCALE GENOMIC DNA]</scope>
    <source>
        <strain evidence="8 9">F388</strain>
    </source>
</reference>
<dbReference type="InterPro" id="IPR001734">
    <property type="entry name" value="Na/solute_symporter"/>
</dbReference>
<evidence type="ECO:0000256" key="4">
    <source>
        <dbReference type="ARBA" id="ARBA00022989"/>
    </source>
</evidence>
<keyword evidence="3 7" id="KW-0812">Transmembrane</keyword>
<dbReference type="EMBL" id="JAVRHR010000002">
    <property type="protein sequence ID" value="MDT0607681.1"/>
    <property type="molecule type" value="Genomic_DNA"/>
</dbReference>
<comment type="similarity">
    <text evidence="2 6">Belongs to the sodium:solute symporter (SSF) (TC 2.A.21) family.</text>
</comment>
<accession>A0ABU3AFM3</accession>
<feature type="transmembrane region" description="Helical" evidence="7">
    <location>
        <begin position="499"/>
        <end position="515"/>
    </location>
</feature>
<feature type="transmembrane region" description="Helical" evidence="7">
    <location>
        <begin position="459"/>
        <end position="479"/>
    </location>
</feature>
<evidence type="ECO:0000256" key="7">
    <source>
        <dbReference type="SAM" id="Phobius"/>
    </source>
</evidence>
<comment type="subcellular location">
    <subcellularLocation>
        <location evidence="1">Membrane</location>
        <topology evidence="1">Multi-pass membrane protein</topology>
    </subcellularLocation>
</comment>
<dbReference type="InterPro" id="IPR038377">
    <property type="entry name" value="Na/Glc_symporter_sf"/>
</dbReference>
<dbReference type="PROSITE" id="PS50283">
    <property type="entry name" value="NA_SOLUT_SYMP_3"/>
    <property type="match status" value="1"/>
</dbReference>
<feature type="transmembrane region" description="Helical" evidence="7">
    <location>
        <begin position="115"/>
        <end position="137"/>
    </location>
</feature>